<dbReference type="SUPFAM" id="SSF55781">
    <property type="entry name" value="GAF domain-like"/>
    <property type="match status" value="1"/>
</dbReference>
<dbReference type="NCBIfam" id="TIGR00254">
    <property type="entry name" value="GGDEF"/>
    <property type="match status" value="1"/>
</dbReference>
<name>A0ABQ2F5G1_9DEIO</name>
<dbReference type="PANTHER" id="PTHR45228">
    <property type="entry name" value="CYCLIC DI-GMP PHOSPHODIESTERASE TM_0186-RELATED"/>
    <property type="match status" value="1"/>
</dbReference>
<feature type="domain" description="HD-GYP" evidence="3">
    <location>
        <begin position="459"/>
        <end position="650"/>
    </location>
</feature>
<organism evidence="4 5">
    <name type="scientific">Deinococcus malanensis</name>
    <dbReference type="NCBI Taxonomy" id="1706855"/>
    <lineage>
        <taxon>Bacteria</taxon>
        <taxon>Thermotogati</taxon>
        <taxon>Deinococcota</taxon>
        <taxon>Deinococci</taxon>
        <taxon>Deinococcales</taxon>
        <taxon>Deinococcaceae</taxon>
        <taxon>Deinococcus</taxon>
    </lineage>
</organism>
<dbReference type="SUPFAM" id="SSF109604">
    <property type="entry name" value="HD-domain/PDEase-like"/>
    <property type="match status" value="1"/>
</dbReference>
<dbReference type="InterPro" id="IPR052020">
    <property type="entry name" value="Cyclic_di-GMP/3'3'-cGAMP_PDE"/>
</dbReference>
<dbReference type="Pfam" id="PF01590">
    <property type="entry name" value="GAF"/>
    <property type="match status" value="1"/>
</dbReference>
<accession>A0ABQ2F5G1</accession>
<dbReference type="PANTHER" id="PTHR45228:SF8">
    <property type="entry name" value="TWO-COMPONENT RESPONSE REGULATOR-RELATED"/>
    <property type="match status" value="1"/>
</dbReference>
<dbReference type="PROSITE" id="PS50887">
    <property type="entry name" value="GGDEF"/>
    <property type="match status" value="1"/>
</dbReference>
<dbReference type="InterPro" id="IPR043128">
    <property type="entry name" value="Rev_trsase/Diguanyl_cyclase"/>
</dbReference>
<evidence type="ECO:0000259" key="2">
    <source>
        <dbReference type="PROSITE" id="PS50887"/>
    </source>
</evidence>
<evidence type="ECO:0000313" key="4">
    <source>
        <dbReference type="EMBL" id="GGK43542.1"/>
    </source>
</evidence>
<dbReference type="PROSITE" id="PS51832">
    <property type="entry name" value="HD_GYP"/>
    <property type="match status" value="1"/>
</dbReference>
<evidence type="ECO:0000256" key="1">
    <source>
        <dbReference type="SAM" id="Phobius"/>
    </source>
</evidence>
<evidence type="ECO:0000313" key="5">
    <source>
        <dbReference type="Proteomes" id="UP000647587"/>
    </source>
</evidence>
<comment type="caution">
    <text evidence="4">The sequence shown here is derived from an EMBL/GenBank/DDBJ whole genome shotgun (WGS) entry which is preliminary data.</text>
</comment>
<dbReference type="InterPro" id="IPR003607">
    <property type="entry name" value="HD/PDEase_dom"/>
</dbReference>
<evidence type="ECO:0008006" key="6">
    <source>
        <dbReference type="Google" id="ProtNLM"/>
    </source>
</evidence>
<gene>
    <name evidence="4" type="ORF">GCM10008955_41640</name>
</gene>
<sequence>MATASLHPKVLPALGVLALLIVTTGTLVLVNAMSRSVEPEEVNLLTGLVRLGMALPLLLGTVALVAYKSALPSGLAGPAVLAVGALGHWMTIEGLSSFYGEVEYNDWLEIIFGLLMMVAFVWGLFAVLHQQRLSRAREQRAREYDPLTGLLNRTGLQRHHSELSASTRATMLMFDLNDLKAINDSGGHGAGDQHIRAVAKAIQTRLPDDAIVGRWGGDEFVAVIPHVDEAQALEFARAVEHVSPQPPGPLPPFSVGAACIHAGESFERALAIADQRMYECKQEHYERSIISSGQRGGLSVEDVSKQLEMLETPDQVLDVGLALARELLGFEATAYFQPQDGQMLPTHLAGLQEDDRQALRALDLNTHHSGMVSSAITSNSTTWTADYPADPRAGRAWVEFGLKSAVVTPVRSRGEVVGVLALMHFSTWRAITPAVRRLLETVALRLGHTIERLRVIEDVRVTLEGGLLSMGLALEARDLETSGHTERVVGLSLELGQALGLSPGVLSDLKQGAYLHDIGKLAIPDAVLLKPGRLDPEEWALMQSHASRGHDLASRIPTLSPAALAVIRHHHERWDGLGYPDRLAGGRIPLLARIFAVCDVYDALISERPYKRAWGQEEALAELLAQRGRQFDPAIVNALVTLIQARHAVA</sequence>
<dbReference type="InterPro" id="IPR003018">
    <property type="entry name" value="GAF"/>
</dbReference>
<dbReference type="InterPro" id="IPR029787">
    <property type="entry name" value="Nucleotide_cyclase"/>
</dbReference>
<dbReference type="Gene3D" id="3.30.450.40">
    <property type="match status" value="1"/>
</dbReference>
<dbReference type="CDD" id="cd00077">
    <property type="entry name" value="HDc"/>
    <property type="match status" value="1"/>
</dbReference>
<keyword evidence="5" id="KW-1185">Reference proteome</keyword>
<keyword evidence="1" id="KW-1133">Transmembrane helix</keyword>
<protein>
    <recommendedName>
        <fullName evidence="6">Diguanylate cyclase</fullName>
    </recommendedName>
</protein>
<dbReference type="Proteomes" id="UP000647587">
    <property type="component" value="Unassembled WGS sequence"/>
</dbReference>
<dbReference type="CDD" id="cd01949">
    <property type="entry name" value="GGDEF"/>
    <property type="match status" value="1"/>
</dbReference>
<feature type="domain" description="GGDEF" evidence="2">
    <location>
        <begin position="167"/>
        <end position="295"/>
    </location>
</feature>
<evidence type="ECO:0000259" key="3">
    <source>
        <dbReference type="PROSITE" id="PS51832"/>
    </source>
</evidence>
<dbReference type="RefSeq" id="WP_189012242.1">
    <property type="nucleotide sequence ID" value="NZ_BMPP01000040.1"/>
</dbReference>
<dbReference type="Gene3D" id="1.10.3210.10">
    <property type="entry name" value="Hypothetical protein af1432"/>
    <property type="match status" value="1"/>
</dbReference>
<dbReference type="InterPro" id="IPR000160">
    <property type="entry name" value="GGDEF_dom"/>
</dbReference>
<dbReference type="Pfam" id="PF00990">
    <property type="entry name" value="GGDEF"/>
    <property type="match status" value="1"/>
</dbReference>
<dbReference type="Pfam" id="PF13487">
    <property type="entry name" value="HD_5"/>
    <property type="match status" value="1"/>
</dbReference>
<reference evidence="5" key="1">
    <citation type="journal article" date="2019" name="Int. J. Syst. Evol. Microbiol.">
        <title>The Global Catalogue of Microorganisms (GCM) 10K type strain sequencing project: providing services to taxonomists for standard genome sequencing and annotation.</title>
        <authorList>
            <consortium name="The Broad Institute Genomics Platform"/>
            <consortium name="The Broad Institute Genome Sequencing Center for Infectious Disease"/>
            <person name="Wu L."/>
            <person name="Ma J."/>
        </authorList>
    </citation>
    <scope>NUCLEOTIDE SEQUENCE [LARGE SCALE GENOMIC DNA]</scope>
    <source>
        <strain evidence="5">JCM 30331</strain>
    </source>
</reference>
<dbReference type="SMART" id="SM00267">
    <property type="entry name" value="GGDEF"/>
    <property type="match status" value="1"/>
</dbReference>
<dbReference type="SMART" id="SM00065">
    <property type="entry name" value="GAF"/>
    <property type="match status" value="1"/>
</dbReference>
<feature type="transmembrane region" description="Helical" evidence="1">
    <location>
        <begin position="12"/>
        <end position="32"/>
    </location>
</feature>
<dbReference type="Gene3D" id="3.30.70.270">
    <property type="match status" value="1"/>
</dbReference>
<dbReference type="SMART" id="SM00471">
    <property type="entry name" value="HDc"/>
    <property type="match status" value="1"/>
</dbReference>
<keyword evidence="1" id="KW-0812">Transmembrane</keyword>
<feature type="transmembrane region" description="Helical" evidence="1">
    <location>
        <begin position="44"/>
        <end position="67"/>
    </location>
</feature>
<dbReference type="EMBL" id="BMPP01000040">
    <property type="protein sequence ID" value="GGK43542.1"/>
    <property type="molecule type" value="Genomic_DNA"/>
</dbReference>
<keyword evidence="1" id="KW-0472">Membrane</keyword>
<dbReference type="InterPro" id="IPR037522">
    <property type="entry name" value="HD_GYP_dom"/>
</dbReference>
<proteinExistence type="predicted"/>
<dbReference type="InterPro" id="IPR029016">
    <property type="entry name" value="GAF-like_dom_sf"/>
</dbReference>
<feature type="transmembrane region" description="Helical" evidence="1">
    <location>
        <begin position="110"/>
        <end position="128"/>
    </location>
</feature>
<dbReference type="SUPFAM" id="SSF55073">
    <property type="entry name" value="Nucleotide cyclase"/>
    <property type="match status" value="1"/>
</dbReference>